<dbReference type="PANTHER" id="PTHR47165:SF4">
    <property type="entry name" value="OS03G0429900 PROTEIN"/>
    <property type="match status" value="1"/>
</dbReference>
<dbReference type="Proteomes" id="UP000712281">
    <property type="component" value="Unassembled WGS sequence"/>
</dbReference>
<dbReference type="SUPFAM" id="SSF50249">
    <property type="entry name" value="Nucleic acid-binding proteins"/>
    <property type="match status" value="1"/>
</dbReference>
<feature type="domain" description="Replication protein A 70 kDa DNA-binding subunit B/D first OB fold" evidence="1">
    <location>
        <begin position="10"/>
        <end position="106"/>
    </location>
</feature>
<proteinExistence type="predicted"/>
<evidence type="ECO:0000313" key="2">
    <source>
        <dbReference type="EMBL" id="KAF2578032.1"/>
    </source>
</evidence>
<dbReference type="Pfam" id="PF02721">
    <property type="entry name" value="DUF223"/>
    <property type="match status" value="1"/>
</dbReference>
<reference evidence="2" key="1">
    <citation type="submission" date="2019-12" db="EMBL/GenBank/DDBJ databases">
        <title>Genome sequencing and annotation of Brassica cretica.</title>
        <authorList>
            <person name="Studholme D.J."/>
            <person name="Sarris P.F."/>
        </authorList>
    </citation>
    <scope>NUCLEOTIDE SEQUENCE</scope>
    <source>
        <strain evidence="2">PFS-001/15</strain>
        <tissue evidence="2">Leaf</tissue>
    </source>
</reference>
<name>A0A8S9J959_BRACR</name>
<comment type="caution">
    <text evidence="2">The sequence shown here is derived from an EMBL/GenBank/DDBJ whole genome shotgun (WGS) entry which is preliminary data.</text>
</comment>
<dbReference type="EMBL" id="QGKW02001660">
    <property type="protein sequence ID" value="KAF2578032.1"/>
    <property type="molecule type" value="Genomic_DNA"/>
</dbReference>
<dbReference type="InterPro" id="IPR012340">
    <property type="entry name" value="NA-bd_OB-fold"/>
</dbReference>
<dbReference type="PANTHER" id="PTHR47165">
    <property type="entry name" value="OS03G0429900 PROTEIN"/>
    <property type="match status" value="1"/>
</dbReference>
<evidence type="ECO:0000313" key="3">
    <source>
        <dbReference type="Proteomes" id="UP000712281"/>
    </source>
</evidence>
<dbReference type="CDD" id="cd04480">
    <property type="entry name" value="RPA1_DBD_A_like"/>
    <property type="match status" value="1"/>
</dbReference>
<organism evidence="2 3">
    <name type="scientific">Brassica cretica</name>
    <name type="common">Mustard</name>
    <dbReference type="NCBI Taxonomy" id="69181"/>
    <lineage>
        <taxon>Eukaryota</taxon>
        <taxon>Viridiplantae</taxon>
        <taxon>Streptophyta</taxon>
        <taxon>Embryophyta</taxon>
        <taxon>Tracheophyta</taxon>
        <taxon>Spermatophyta</taxon>
        <taxon>Magnoliopsida</taxon>
        <taxon>eudicotyledons</taxon>
        <taxon>Gunneridae</taxon>
        <taxon>Pentapetalae</taxon>
        <taxon>rosids</taxon>
        <taxon>malvids</taxon>
        <taxon>Brassicales</taxon>
        <taxon>Brassicaceae</taxon>
        <taxon>Brassiceae</taxon>
        <taxon>Brassica</taxon>
    </lineage>
</organism>
<dbReference type="AlphaFoldDB" id="A0A8S9J959"/>
<sequence>MAISRILLSDLKVGRCSNKVEMHLLRSWEARNVKKGGELMWIDLLFVDGKSTLIHGTINSHRLKKYGDQFSEGSLYSMSGFDVTRSPNNFKISDFPLVIRFNDHTAFELLTDSVNPIPDEMFRFRTHEQLLALANTGTHLPDLIGELASIRSTFNDNLQGNQRVMVTLQMEGELLGCRLVDICSLDPCNCFGHNWNRGHDASSMAISRILLSDLKVGRCSNKVEMLLLRSWEARNVKKRGELMWIDLLFVDEKSTLIHGTINSHRLKKYGDQFSEVNPIPDEMFRFRTHEQLLALANTGTHLPDLIGELASIRSTFNDNLQGNQRVMVTLQMEG</sequence>
<gene>
    <name evidence="2" type="ORF">F2Q68_00006884</name>
</gene>
<dbReference type="Gene3D" id="2.40.50.140">
    <property type="entry name" value="Nucleic acid-binding proteins"/>
    <property type="match status" value="1"/>
</dbReference>
<protein>
    <recommendedName>
        <fullName evidence="1">Replication protein A 70 kDa DNA-binding subunit B/D first OB fold domain-containing protein</fullName>
    </recommendedName>
</protein>
<dbReference type="InterPro" id="IPR003871">
    <property type="entry name" value="RFA1B/D_OB_1st"/>
</dbReference>
<evidence type="ECO:0000259" key="1">
    <source>
        <dbReference type="Pfam" id="PF02721"/>
    </source>
</evidence>
<accession>A0A8S9J959</accession>